<evidence type="ECO:0000256" key="8">
    <source>
        <dbReference type="SAM" id="Phobius"/>
    </source>
</evidence>
<dbReference type="Proteomes" id="UP000575068">
    <property type="component" value="Unassembled WGS sequence"/>
</dbReference>
<evidence type="ECO:0000256" key="7">
    <source>
        <dbReference type="ARBA" id="ARBA00023136"/>
    </source>
</evidence>
<feature type="transmembrane region" description="Helical" evidence="8">
    <location>
        <begin position="339"/>
        <end position="358"/>
    </location>
</feature>
<feature type="domain" description="Major facilitator superfamily (MFS) profile" evidence="9">
    <location>
        <begin position="18"/>
        <end position="494"/>
    </location>
</feature>
<dbReference type="EMBL" id="JACHOV010000013">
    <property type="protein sequence ID" value="MBB4642722.1"/>
    <property type="molecule type" value="Genomic_DNA"/>
</dbReference>
<comment type="subcellular location">
    <subcellularLocation>
        <location evidence="1">Cell membrane</location>
        <topology evidence="1">Multi-pass membrane protein</topology>
    </subcellularLocation>
</comment>
<proteinExistence type="inferred from homology"/>
<dbReference type="PROSITE" id="PS50850">
    <property type="entry name" value="MFS"/>
    <property type="match status" value="1"/>
</dbReference>
<dbReference type="InterPro" id="IPR036259">
    <property type="entry name" value="MFS_trans_sf"/>
</dbReference>
<keyword evidence="3" id="KW-0813">Transport</keyword>
<sequence length="501" mass="52793">MSSDPTMPPAHGKSTWWCFIGLLVAQFIAVLDVQIVTSSLEMIQAGVGASVDEISWVQTSYLIAETLSIPLVGSLTRRLGLRTLFGIACGAFVLFSLAVGTAQSLPMLIVARALQGCAGGVMLPMAFTYGFTAFPEALKPRISLILALFSVSAPAIGPVLGGYISDAAGWRWLFFVNVMPGLLAILAVTRSISATEGRVSPAPPLDWGSLVALSACLASIQFALEEGQRRNWTEDGWICALMVLGAVGLLAFVRRSMVAKDPLIDLRPLLAHAFRTGWLLVTVSGVSIFGGSYLLPLFLANVRGYSPIQVGETLMVSGVSMIIAGLVLMPRLSRVDPRLLMGGGFAMAGYAFWLGQAATAQWDFWEFATMQILRGIGLIVAVTTTQSLTMKGVDAGQVSSATSLLYLARNLGGAFGVALLSSELVVASHQAYADLSASYRVVAGPHAAPGDNAVPIAALNDAALVLGFNRCFALTALYCWGAAILAFTLRGRIAAAAPDRS</sequence>
<dbReference type="NCBIfam" id="TIGR00711">
    <property type="entry name" value="efflux_EmrB"/>
    <property type="match status" value="1"/>
</dbReference>
<dbReference type="Gene3D" id="1.20.1250.20">
    <property type="entry name" value="MFS general substrate transporter like domains"/>
    <property type="match status" value="1"/>
</dbReference>
<dbReference type="InterPro" id="IPR011701">
    <property type="entry name" value="MFS"/>
</dbReference>
<keyword evidence="4" id="KW-1003">Cell membrane</keyword>
<reference evidence="10 11" key="1">
    <citation type="submission" date="2020-08" db="EMBL/GenBank/DDBJ databases">
        <title>Genomic Encyclopedia of Type Strains, Phase IV (KMG-IV): sequencing the most valuable type-strain genomes for metagenomic binning, comparative biology and taxonomic classification.</title>
        <authorList>
            <person name="Goeker M."/>
        </authorList>
    </citation>
    <scope>NUCLEOTIDE SEQUENCE [LARGE SCALE GENOMIC DNA]</scope>
    <source>
        <strain evidence="10 11">DSM 7465</strain>
    </source>
</reference>
<feature type="transmembrane region" description="Helical" evidence="8">
    <location>
        <begin position="273"/>
        <end position="294"/>
    </location>
</feature>
<feature type="transmembrane region" description="Helical" evidence="8">
    <location>
        <begin position="170"/>
        <end position="193"/>
    </location>
</feature>
<organism evidence="10 11">
    <name type="scientific">Rhizorhapis suberifaciens</name>
    <name type="common">corky root of lettuce</name>
    <dbReference type="NCBI Taxonomy" id="13656"/>
    <lineage>
        <taxon>Bacteria</taxon>
        <taxon>Pseudomonadati</taxon>
        <taxon>Pseudomonadota</taxon>
        <taxon>Alphaproteobacteria</taxon>
        <taxon>Sphingomonadales</taxon>
        <taxon>Sphingomonadaceae</taxon>
        <taxon>Rhizorhapis</taxon>
    </lineage>
</organism>
<feature type="transmembrane region" description="Helical" evidence="8">
    <location>
        <begin position="84"/>
        <end position="103"/>
    </location>
</feature>
<feature type="transmembrane region" description="Helical" evidence="8">
    <location>
        <begin position="14"/>
        <end position="33"/>
    </location>
</feature>
<comment type="caution">
    <text evidence="10">The sequence shown here is derived from an EMBL/GenBank/DDBJ whole genome shotgun (WGS) entry which is preliminary data.</text>
</comment>
<feature type="transmembrane region" description="Helical" evidence="8">
    <location>
        <begin position="314"/>
        <end position="332"/>
    </location>
</feature>
<protein>
    <submittedName>
        <fullName evidence="10">DHA2 family multidrug resistance protein</fullName>
    </submittedName>
</protein>
<keyword evidence="11" id="KW-1185">Reference proteome</keyword>
<evidence type="ECO:0000256" key="3">
    <source>
        <dbReference type="ARBA" id="ARBA00022448"/>
    </source>
</evidence>
<dbReference type="Pfam" id="PF07690">
    <property type="entry name" value="MFS_1"/>
    <property type="match status" value="1"/>
</dbReference>
<feature type="transmembrane region" description="Helical" evidence="8">
    <location>
        <begin position="236"/>
        <end position="253"/>
    </location>
</feature>
<keyword evidence="7 8" id="KW-0472">Membrane</keyword>
<name>A0A840HWK3_9SPHN</name>
<keyword evidence="5 8" id="KW-0812">Transmembrane</keyword>
<comment type="similarity">
    <text evidence="2">Belongs to the major facilitator superfamily. EmrB family.</text>
</comment>
<dbReference type="GO" id="GO:0005886">
    <property type="term" value="C:plasma membrane"/>
    <property type="evidence" value="ECO:0007669"/>
    <property type="project" value="UniProtKB-SubCell"/>
</dbReference>
<dbReference type="GO" id="GO:0022857">
    <property type="term" value="F:transmembrane transporter activity"/>
    <property type="evidence" value="ECO:0007669"/>
    <property type="project" value="InterPro"/>
</dbReference>
<dbReference type="InterPro" id="IPR020846">
    <property type="entry name" value="MFS_dom"/>
</dbReference>
<dbReference type="SUPFAM" id="SSF103473">
    <property type="entry name" value="MFS general substrate transporter"/>
    <property type="match status" value="1"/>
</dbReference>
<evidence type="ECO:0000256" key="4">
    <source>
        <dbReference type="ARBA" id="ARBA00022475"/>
    </source>
</evidence>
<evidence type="ECO:0000256" key="6">
    <source>
        <dbReference type="ARBA" id="ARBA00022989"/>
    </source>
</evidence>
<evidence type="ECO:0000259" key="9">
    <source>
        <dbReference type="PROSITE" id="PS50850"/>
    </source>
</evidence>
<dbReference type="PANTHER" id="PTHR42718:SF9">
    <property type="entry name" value="MAJOR FACILITATOR SUPERFAMILY MULTIDRUG TRANSPORTER MFSC"/>
    <property type="match status" value="1"/>
</dbReference>
<feature type="transmembrane region" description="Helical" evidence="8">
    <location>
        <begin position="364"/>
        <end position="382"/>
    </location>
</feature>
<evidence type="ECO:0000256" key="5">
    <source>
        <dbReference type="ARBA" id="ARBA00022692"/>
    </source>
</evidence>
<dbReference type="InterPro" id="IPR004638">
    <property type="entry name" value="EmrB-like"/>
</dbReference>
<dbReference type="PANTHER" id="PTHR42718">
    <property type="entry name" value="MAJOR FACILITATOR SUPERFAMILY MULTIDRUG TRANSPORTER MFSC"/>
    <property type="match status" value="1"/>
</dbReference>
<keyword evidence="6 8" id="KW-1133">Transmembrane helix</keyword>
<dbReference type="AlphaFoldDB" id="A0A840HWK3"/>
<evidence type="ECO:0000256" key="2">
    <source>
        <dbReference type="ARBA" id="ARBA00008537"/>
    </source>
</evidence>
<gene>
    <name evidence="10" type="ORF">HNQ99_003058</name>
</gene>
<feature type="transmembrane region" description="Helical" evidence="8">
    <location>
        <begin position="144"/>
        <end position="164"/>
    </location>
</feature>
<dbReference type="Gene3D" id="1.20.1720.10">
    <property type="entry name" value="Multidrug resistance protein D"/>
    <property type="match status" value="1"/>
</dbReference>
<accession>A0A840HWK3</accession>
<evidence type="ECO:0000313" key="11">
    <source>
        <dbReference type="Proteomes" id="UP000575068"/>
    </source>
</evidence>
<feature type="transmembrane region" description="Helical" evidence="8">
    <location>
        <begin position="109"/>
        <end position="132"/>
    </location>
</feature>
<evidence type="ECO:0000313" key="10">
    <source>
        <dbReference type="EMBL" id="MBB4642722.1"/>
    </source>
</evidence>
<evidence type="ECO:0000256" key="1">
    <source>
        <dbReference type="ARBA" id="ARBA00004651"/>
    </source>
</evidence>